<evidence type="ECO:0000256" key="10">
    <source>
        <dbReference type="ARBA" id="ARBA00023012"/>
    </source>
</evidence>
<feature type="signal peptide" evidence="13">
    <location>
        <begin position="1"/>
        <end position="32"/>
    </location>
</feature>
<keyword evidence="11 12" id="KW-0472">Membrane</keyword>
<dbReference type="PROSITE" id="PS50885">
    <property type="entry name" value="HAMP"/>
    <property type="match status" value="1"/>
</dbReference>
<keyword evidence="9 12" id="KW-1133">Transmembrane helix</keyword>
<feature type="domain" description="Histidine kinase" evidence="14">
    <location>
        <begin position="244"/>
        <end position="452"/>
    </location>
</feature>
<comment type="catalytic activity">
    <reaction evidence="1">
        <text>ATP + protein L-histidine = ADP + protein N-phospho-L-histidine.</text>
        <dbReference type="EC" id="2.7.13.3"/>
    </reaction>
</comment>
<dbReference type="EC" id="2.7.13.3" evidence="4"/>
<dbReference type="PROSITE" id="PS50109">
    <property type="entry name" value="HIS_KIN"/>
    <property type="match status" value="1"/>
</dbReference>
<dbReference type="InterPro" id="IPR036097">
    <property type="entry name" value="HisK_dim/P_sf"/>
</dbReference>
<dbReference type="EMBL" id="BAAAUX010000011">
    <property type="protein sequence ID" value="GAA2785803.1"/>
    <property type="molecule type" value="Genomic_DNA"/>
</dbReference>
<dbReference type="SMART" id="SM00304">
    <property type="entry name" value="HAMP"/>
    <property type="match status" value="1"/>
</dbReference>
<evidence type="ECO:0000313" key="16">
    <source>
        <dbReference type="EMBL" id="GAA2785803.1"/>
    </source>
</evidence>
<keyword evidence="17" id="KW-1185">Reference proteome</keyword>
<evidence type="ECO:0000256" key="12">
    <source>
        <dbReference type="SAM" id="Phobius"/>
    </source>
</evidence>
<dbReference type="InterPro" id="IPR003661">
    <property type="entry name" value="HisK_dim/P_dom"/>
</dbReference>
<dbReference type="SMART" id="SM00388">
    <property type="entry name" value="HisKA"/>
    <property type="match status" value="1"/>
</dbReference>
<comment type="caution">
    <text evidence="16">The sequence shown here is derived from an EMBL/GenBank/DDBJ whole genome shotgun (WGS) entry which is preliminary data.</text>
</comment>
<keyword evidence="8 16" id="KW-0418">Kinase</keyword>
<evidence type="ECO:0000256" key="3">
    <source>
        <dbReference type="ARBA" id="ARBA00004236"/>
    </source>
</evidence>
<dbReference type="Gene3D" id="3.30.565.10">
    <property type="entry name" value="Histidine kinase-like ATPase, C-terminal domain"/>
    <property type="match status" value="1"/>
</dbReference>
<accession>A0ABN3VAP1</accession>
<dbReference type="InterPro" id="IPR036890">
    <property type="entry name" value="HATPase_C_sf"/>
</dbReference>
<evidence type="ECO:0000313" key="17">
    <source>
        <dbReference type="Proteomes" id="UP001500979"/>
    </source>
</evidence>
<evidence type="ECO:0000259" key="15">
    <source>
        <dbReference type="PROSITE" id="PS50885"/>
    </source>
</evidence>
<organism evidence="16 17">
    <name type="scientific">Saccharopolyspora taberi</name>
    <dbReference type="NCBI Taxonomy" id="60895"/>
    <lineage>
        <taxon>Bacteria</taxon>
        <taxon>Bacillati</taxon>
        <taxon>Actinomycetota</taxon>
        <taxon>Actinomycetes</taxon>
        <taxon>Pseudonocardiales</taxon>
        <taxon>Pseudonocardiaceae</taxon>
        <taxon>Saccharopolyspora</taxon>
    </lineage>
</organism>
<dbReference type="SMART" id="SM00387">
    <property type="entry name" value="HATPase_c"/>
    <property type="match status" value="1"/>
</dbReference>
<dbReference type="SUPFAM" id="SSF55874">
    <property type="entry name" value="ATPase domain of HSP90 chaperone/DNA topoisomerase II/histidine kinase"/>
    <property type="match status" value="1"/>
</dbReference>
<proteinExistence type="predicted"/>
<reference evidence="16 17" key="1">
    <citation type="journal article" date="2019" name="Int. J. Syst. Evol. Microbiol.">
        <title>The Global Catalogue of Microorganisms (GCM) 10K type strain sequencing project: providing services to taxonomists for standard genome sequencing and annotation.</title>
        <authorList>
            <consortium name="The Broad Institute Genomics Platform"/>
            <consortium name="The Broad Institute Genome Sequencing Center for Infectious Disease"/>
            <person name="Wu L."/>
            <person name="Ma J."/>
        </authorList>
    </citation>
    <scope>NUCLEOTIDE SEQUENCE [LARGE SCALE GENOMIC DNA]</scope>
    <source>
        <strain evidence="16 17">JCM 9383</strain>
    </source>
</reference>
<dbReference type="InterPro" id="IPR003594">
    <property type="entry name" value="HATPase_dom"/>
</dbReference>
<feature type="transmembrane region" description="Helical" evidence="12">
    <location>
        <begin position="157"/>
        <end position="177"/>
    </location>
</feature>
<dbReference type="Pfam" id="PF00672">
    <property type="entry name" value="HAMP"/>
    <property type="match status" value="1"/>
</dbReference>
<protein>
    <recommendedName>
        <fullName evidence="4">histidine kinase</fullName>
        <ecNumber evidence="4">2.7.13.3</ecNumber>
    </recommendedName>
</protein>
<evidence type="ECO:0000256" key="7">
    <source>
        <dbReference type="ARBA" id="ARBA00022692"/>
    </source>
</evidence>
<dbReference type="Pfam" id="PF02518">
    <property type="entry name" value="HATPase_c"/>
    <property type="match status" value="1"/>
</dbReference>
<name>A0ABN3VAP1_9PSEU</name>
<evidence type="ECO:0000256" key="4">
    <source>
        <dbReference type="ARBA" id="ARBA00012438"/>
    </source>
</evidence>
<dbReference type="RefSeq" id="WP_344679261.1">
    <property type="nucleotide sequence ID" value="NZ_BAAAUX010000011.1"/>
</dbReference>
<dbReference type="SUPFAM" id="SSF158472">
    <property type="entry name" value="HAMP domain-like"/>
    <property type="match status" value="1"/>
</dbReference>
<evidence type="ECO:0000256" key="9">
    <source>
        <dbReference type="ARBA" id="ARBA00022989"/>
    </source>
</evidence>
<dbReference type="InterPro" id="IPR004358">
    <property type="entry name" value="Sig_transdc_His_kin-like_C"/>
</dbReference>
<dbReference type="CDD" id="cd00082">
    <property type="entry name" value="HisKA"/>
    <property type="match status" value="1"/>
</dbReference>
<dbReference type="PANTHER" id="PTHR45436:SF15">
    <property type="entry name" value="SENSOR HISTIDINE KINASE CUSS"/>
    <property type="match status" value="1"/>
</dbReference>
<evidence type="ECO:0000256" key="8">
    <source>
        <dbReference type="ARBA" id="ARBA00022777"/>
    </source>
</evidence>
<keyword evidence="13" id="KW-0732">Signal</keyword>
<dbReference type="PANTHER" id="PTHR45436">
    <property type="entry name" value="SENSOR HISTIDINE KINASE YKOH"/>
    <property type="match status" value="1"/>
</dbReference>
<keyword evidence="10" id="KW-0902">Two-component regulatory system</keyword>
<evidence type="ECO:0000256" key="6">
    <source>
        <dbReference type="ARBA" id="ARBA00022679"/>
    </source>
</evidence>
<feature type="chain" id="PRO_5045238100" description="histidine kinase" evidence="13">
    <location>
        <begin position="33"/>
        <end position="459"/>
    </location>
</feature>
<dbReference type="InterPro" id="IPR005467">
    <property type="entry name" value="His_kinase_dom"/>
</dbReference>
<dbReference type="CDD" id="cd06225">
    <property type="entry name" value="HAMP"/>
    <property type="match status" value="1"/>
</dbReference>
<dbReference type="Pfam" id="PF00512">
    <property type="entry name" value="HisKA"/>
    <property type="match status" value="1"/>
</dbReference>
<evidence type="ECO:0000256" key="1">
    <source>
        <dbReference type="ARBA" id="ARBA00000085"/>
    </source>
</evidence>
<dbReference type="CDD" id="cd00075">
    <property type="entry name" value="HATPase"/>
    <property type="match status" value="1"/>
</dbReference>
<evidence type="ECO:0000256" key="11">
    <source>
        <dbReference type="ARBA" id="ARBA00023136"/>
    </source>
</evidence>
<dbReference type="Proteomes" id="UP001500979">
    <property type="component" value="Unassembled WGS sequence"/>
</dbReference>
<dbReference type="Gene3D" id="1.10.287.130">
    <property type="match status" value="1"/>
</dbReference>
<evidence type="ECO:0000256" key="5">
    <source>
        <dbReference type="ARBA" id="ARBA00022553"/>
    </source>
</evidence>
<keyword evidence="5" id="KW-0597">Phosphoprotein</keyword>
<evidence type="ECO:0000256" key="2">
    <source>
        <dbReference type="ARBA" id="ARBA00004141"/>
    </source>
</evidence>
<evidence type="ECO:0000259" key="14">
    <source>
        <dbReference type="PROSITE" id="PS50109"/>
    </source>
</evidence>
<keyword evidence="6" id="KW-0808">Transferase</keyword>
<dbReference type="InterPro" id="IPR003660">
    <property type="entry name" value="HAMP_dom"/>
</dbReference>
<keyword evidence="7 12" id="KW-0812">Transmembrane</keyword>
<gene>
    <name evidence="16" type="ORF">GCM10010470_20010</name>
</gene>
<dbReference type="Gene3D" id="6.10.340.10">
    <property type="match status" value="1"/>
</dbReference>
<evidence type="ECO:0000256" key="13">
    <source>
        <dbReference type="SAM" id="SignalP"/>
    </source>
</evidence>
<dbReference type="SUPFAM" id="SSF47384">
    <property type="entry name" value="Homodimeric domain of signal transducing histidine kinase"/>
    <property type="match status" value="1"/>
</dbReference>
<comment type="subcellular location">
    <subcellularLocation>
        <location evidence="3">Cell membrane</location>
    </subcellularLocation>
    <subcellularLocation>
        <location evidence="2">Membrane</location>
        <topology evidence="2">Multi-pass membrane protein</topology>
    </subcellularLocation>
</comment>
<dbReference type="PRINTS" id="PR00344">
    <property type="entry name" value="BCTRLSENSOR"/>
</dbReference>
<dbReference type="GO" id="GO:0016301">
    <property type="term" value="F:kinase activity"/>
    <property type="evidence" value="ECO:0007669"/>
    <property type="project" value="UniProtKB-KW"/>
</dbReference>
<dbReference type="InterPro" id="IPR050428">
    <property type="entry name" value="TCS_sensor_his_kinase"/>
</dbReference>
<feature type="domain" description="HAMP" evidence="15">
    <location>
        <begin position="183"/>
        <end position="236"/>
    </location>
</feature>
<sequence>MRARITALLLGLVVCLLLALSVPLALSTAARATEGVHADRLNDAERFAGLAEQAMTDADLPWLTSELARYHEVYGITAVVLDRDGAVRAGSPRPDAAIAADPSVRAALAGRRSEPPRWVAPWDGGPLVAAVPVLRAGDVVGAAVTVSPTASLRQQVALWWALVAGGALVAVALCALVTSRLARWVLRPVHDLDTAAHDIAQGRFDARVTGSGGPPELRRLTTSFNTMADAVQTSWQRQRSFVSDASHQLRNPLSALLLRQQALGVDLPPELREEWSAAQEEGMRLTRILDELLALATAEESVPPPVEVELGELVDERLAAWQPVADERGIELVRTGAEARGFADPTALGSALDAVLDNAIKFGPDGSRVTAHVEATGTDVVISVLDEGPGLADDELSRLGNRFWRSPRHQNVEGSGLGVSIAKALLASFGGRLEARNRERGLAVSVHVPVAPDQRLTSR</sequence>